<dbReference type="AlphaFoldDB" id="A0A931BX72"/>
<dbReference type="PANTHER" id="PTHR11647:SF1">
    <property type="entry name" value="COLLAPSIN RESPONSE MEDIATOR PROTEIN"/>
    <property type="match status" value="1"/>
</dbReference>
<dbReference type="SUPFAM" id="SSF51556">
    <property type="entry name" value="Metallo-dependent hydrolases"/>
    <property type="match status" value="1"/>
</dbReference>
<evidence type="ECO:0000256" key="6">
    <source>
        <dbReference type="ARBA" id="ARBA00055040"/>
    </source>
</evidence>
<comment type="PTM">
    <text evidence="8">Carbamylation allows a single lysine to coordinate two divalent metal cations.</text>
</comment>
<evidence type="ECO:0000256" key="5">
    <source>
        <dbReference type="ARBA" id="ARBA00022801"/>
    </source>
</evidence>
<dbReference type="Pfam" id="PF01979">
    <property type="entry name" value="Amidohydro_1"/>
    <property type="match status" value="1"/>
</dbReference>
<dbReference type="EMBL" id="JADQDO010000014">
    <property type="protein sequence ID" value="MBF9235480.1"/>
    <property type="molecule type" value="Genomic_DNA"/>
</dbReference>
<feature type="modified residue" description="N6-carboxylysine" evidence="8">
    <location>
        <position position="151"/>
    </location>
</feature>
<evidence type="ECO:0000256" key="2">
    <source>
        <dbReference type="ARBA" id="ARBA00008829"/>
    </source>
</evidence>
<dbReference type="InterPro" id="IPR011778">
    <property type="entry name" value="Hydantoinase/dihydroPyrase"/>
</dbReference>
<name>A0A931BX72_9HYPH</name>
<reference evidence="10" key="1">
    <citation type="submission" date="2020-11" db="EMBL/GenBank/DDBJ databases">
        <authorList>
            <person name="Kim M.K."/>
        </authorList>
    </citation>
    <scope>NUCLEOTIDE SEQUENCE</scope>
    <source>
        <strain evidence="10">BT350</strain>
    </source>
</reference>
<dbReference type="InterPro" id="IPR050378">
    <property type="entry name" value="Metallo-dep_Hydrolases_sf"/>
</dbReference>
<evidence type="ECO:0000256" key="4">
    <source>
        <dbReference type="ARBA" id="ARBA00022723"/>
    </source>
</evidence>
<evidence type="ECO:0000256" key="8">
    <source>
        <dbReference type="PIRSR" id="PIRSR611778-50"/>
    </source>
</evidence>
<proteinExistence type="inferred from homology"/>
<dbReference type="InterPro" id="IPR006680">
    <property type="entry name" value="Amidohydro-rel"/>
</dbReference>
<comment type="cofactor">
    <cofactor evidence="1">
        <name>Zn(2+)</name>
        <dbReference type="ChEBI" id="CHEBI:29105"/>
    </cofactor>
</comment>
<dbReference type="Proteomes" id="UP000599312">
    <property type="component" value="Unassembled WGS sequence"/>
</dbReference>
<dbReference type="GO" id="GO:0016812">
    <property type="term" value="F:hydrolase activity, acting on carbon-nitrogen (but not peptide) bonds, in cyclic amides"/>
    <property type="evidence" value="ECO:0007669"/>
    <property type="project" value="TreeGrafter"/>
</dbReference>
<comment type="function">
    <text evidence="6">Catalyzes the stereospecific hydrolysis of the cyclic amide bond of D-hydantoin derivatives.</text>
</comment>
<dbReference type="CDD" id="cd01314">
    <property type="entry name" value="D-HYD"/>
    <property type="match status" value="1"/>
</dbReference>
<protein>
    <recommendedName>
        <fullName evidence="7">D-hydantoinase</fullName>
    </recommendedName>
</protein>
<dbReference type="PANTHER" id="PTHR11647">
    <property type="entry name" value="HYDRANTOINASE/DIHYDROPYRIMIDINASE FAMILY MEMBER"/>
    <property type="match status" value="1"/>
</dbReference>
<evidence type="ECO:0000256" key="7">
    <source>
        <dbReference type="ARBA" id="ARBA00068457"/>
    </source>
</evidence>
<keyword evidence="4" id="KW-0479">Metal-binding</keyword>
<dbReference type="NCBIfam" id="TIGR02033">
    <property type="entry name" value="D-hydantoinase"/>
    <property type="match status" value="1"/>
</dbReference>
<dbReference type="GO" id="GO:0046872">
    <property type="term" value="F:metal ion binding"/>
    <property type="evidence" value="ECO:0007669"/>
    <property type="project" value="UniProtKB-KW"/>
</dbReference>
<comment type="caution">
    <text evidence="10">The sequence shown here is derived from an EMBL/GenBank/DDBJ whole genome shotgun (WGS) entry which is preliminary data.</text>
</comment>
<dbReference type="Gene3D" id="2.30.40.10">
    <property type="entry name" value="Urease, subunit C, domain 1"/>
    <property type="match status" value="1"/>
</dbReference>
<evidence type="ECO:0000313" key="10">
    <source>
        <dbReference type="EMBL" id="MBF9235480.1"/>
    </source>
</evidence>
<dbReference type="NCBIfam" id="NF009941">
    <property type="entry name" value="PRK13404.1"/>
    <property type="match status" value="1"/>
</dbReference>
<dbReference type="FunFam" id="3.20.20.140:FF:000217">
    <property type="entry name" value="Dihydropyrimidinase-related protein 1"/>
    <property type="match status" value="1"/>
</dbReference>
<keyword evidence="3" id="KW-0597">Phosphoprotein</keyword>
<dbReference type="InterPro" id="IPR011059">
    <property type="entry name" value="Metal-dep_hydrolase_composite"/>
</dbReference>
<organism evidence="10 11">
    <name type="scientific">Microvirga alba</name>
    <dbReference type="NCBI Taxonomy" id="2791025"/>
    <lineage>
        <taxon>Bacteria</taxon>
        <taxon>Pseudomonadati</taxon>
        <taxon>Pseudomonadota</taxon>
        <taxon>Alphaproteobacteria</taxon>
        <taxon>Hyphomicrobiales</taxon>
        <taxon>Methylobacteriaceae</taxon>
        <taxon>Microvirga</taxon>
    </lineage>
</organism>
<dbReference type="InterPro" id="IPR032466">
    <property type="entry name" value="Metal_Hydrolase"/>
</dbReference>
<evidence type="ECO:0000259" key="9">
    <source>
        <dbReference type="Pfam" id="PF01979"/>
    </source>
</evidence>
<dbReference type="RefSeq" id="WP_196273472.1">
    <property type="nucleotide sequence ID" value="NZ_JADQDO010000014.1"/>
</dbReference>
<evidence type="ECO:0000256" key="3">
    <source>
        <dbReference type="ARBA" id="ARBA00022553"/>
    </source>
</evidence>
<evidence type="ECO:0000256" key="1">
    <source>
        <dbReference type="ARBA" id="ARBA00001947"/>
    </source>
</evidence>
<dbReference type="SUPFAM" id="SSF51338">
    <property type="entry name" value="Composite domain of metallo-dependent hydrolases"/>
    <property type="match status" value="2"/>
</dbReference>
<keyword evidence="5 10" id="KW-0378">Hydrolase</keyword>
<keyword evidence="11" id="KW-1185">Reference proteome</keyword>
<dbReference type="GO" id="GO:0005829">
    <property type="term" value="C:cytosol"/>
    <property type="evidence" value="ECO:0007669"/>
    <property type="project" value="TreeGrafter"/>
</dbReference>
<dbReference type="Gene3D" id="3.20.20.140">
    <property type="entry name" value="Metal-dependent hydrolases"/>
    <property type="match status" value="1"/>
</dbReference>
<sequence length="463" mass="50244">MSYDLVIRGGVVGTSEGTFAADVGVRGGRIVGIGTDLATGAAELDAKGRFVLPGGVDSHCHIEQMSAAGIMTADDFESATASAAFGGTTTVISFAAQQRGMDLRTVVKDYHLAARRGAMVDYSFHMIVADPTEEALAALPELIGEGHASIKAFMTYDRIRLEDEQILDLLAIAREHDATVCVHAENHGMIAWMSKRLLQDGKTSPRYQPASHPRESETEAFQRLIAMAEFTGHPVTIFHVSTSEGAAVVREARERGVRVTAETCPHYLLLTEEDVDKPGIEGAKWCCSPPLRSKSDQEALWEALRRRDLQLVSSDHAPYAWDETGKLKNGPNATFKQIANGMPGLEARQMLMFDAMISQGRMSIADFVDLTSTAPARHYGLFPRKGAIMIGADADIVLWNPERSHTLTAATLHDRTGYTPYEGRTVRGYPEIVVRRGEIIVADGDLRATKGSGTFLPRGAGFA</sequence>
<evidence type="ECO:0000313" key="11">
    <source>
        <dbReference type="Proteomes" id="UP000599312"/>
    </source>
</evidence>
<feature type="domain" description="Amidohydrolase-related" evidence="9">
    <location>
        <begin position="50"/>
        <end position="439"/>
    </location>
</feature>
<gene>
    <name evidence="10" type="primary">hydA</name>
    <name evidence="10" type="ORF">I2H38_19135</name>
</gene>
<accession>A0A931BX72</accession>
<comment type="similarity">
    <text evidence="2">Belongs to the metallo-dependent hydrolases superfamily. Hydantoinase/dihydropyrimidinase family.</text>
</comment>